<proteinExistence type="predicted"/>
<organism evidence="1 2">
    <name type="scientific">Giardia muris</name>
    <dbReference type="NCBI Taxonomy" id="5742"/>
    <lineage>
        <taxon>Eukaryota</taxon>
        <taxon>Metamonada</taxon>
        <taxon>Diplomonadida</taxon>
        <taxon>Hexamitidae</taxon>
        <taxon>Giardiinae</taxon>
        <taxon>Giardia</taxon>
    </lineage>
</organism>
<name>A0A4Z1SQI4_GIAMU</name>
<evidence type="ECO:0000313" key="1">
    <source>
        <dbReference type="EMBL" id="TNJ28114.1"/>
    </source>
</evidence>
<dbReference type="InterPro" id="IPR036388">
    <property type="entry name" value="WH-like_DNA-bd_sf"/>
</dbReference>
<reference evidence="1 2" key="1">
    <citation type="submission" date="2019-05" db="EMBL/GenBank/DDBJ databases">
        <title>The compact genome of Giardia muris reveals important steps in the evolution of intestinal protozoan parasites.</title>
        <authorList>
            <person name="Xu F."/>
            <person name="Jimenez-Gonzalez A."/>
            <person name="Einarsson E."/>
            <person name="Astvaldsson A."/>
            <person name="Peirasmaki D."/>
            <person name="Eckmann L."/>
            <person name="Andersson J.O."/>
            <person name="Svard S.G."/>
            <person name="Jerlstrom-Hultqvist J."/>
        </authorList>
    </citation>
    <scope>NUCLEOTIDE SEQUENCE [LARGE SCALE GENOMIC DNA]</scope>
    <source>
        <strain evidence="1 2">Roberts-Thomson</strain>
    </source>
</reference>
<accession>A0A4Z1SQI4</accession>
<keyword evidence="2" id="KW-1185">Reference proteome</keyword>
<dbReference type="AlphaFoldDB" id="A0A4Z1SQI4"/>
<protein>
    <submittedName>
        <fullName evidence="1">Uncharacterized protein</fullName>
    </submittedName>
</protein>
<comment type="caution">
    <text evidence="1">The sequence shown here is derived from an EMBL/GenBank/DDBJ whole genome shotgun (WGS) entry which is preliminary data.</text>
</comment>
<dbReference type="SUPFAM" id="SSF46689">
    <property type="entry name" value="Homeodomain-like"/>
    <property type="match status" value="1"/>
</dbReference>
<dbReference type="Proteomes" id="UP000315496">
    <property type="component" value="Chromosome 2"/>
</dbReference>
<dbReference type="EMBL" id="VDLU01000002">
    <property type="protein sequence ID" value="TNJ28114.1"/>
    <property type="molecule type" value="Genomic_DNA"/>
</dbReference>
<gene>
    <name evidence="1" type="ORF">GMRT_15178</name>
</gene>
<dbReference type="Gene3D" id="1.10.10.10">
    <property type="entry name" value="Winged helix-like DNA-binding domain superfamily/Winged helix DNA-binding domain"/>
    <property type="match status" value="1"/>
</dbReference>
<dbReference type="VEuPathDB" id="GiardiaDB:GMRT_15178"/>
<evidence type="ECO:0000313" key="2">
    <source>
        <dbReference type="Proteomes" id="UP000315496"/>
    </source>
</evidence>
<dbReference type="InterPro" id="IPR009057">
    <property type="entry name" value="Homeodomain-like_sf"/>
</dbReference>
<sequence length="193" mass="22073">MSSEFIQTEEFQDTSEPILAENEFYCQTEFYMADLWSCLDGESCISEPVVGPGPQSSRSTNVPERRLVCVPQEARDKIIELKKTTTLSFREIAESLGLKTPTVKSIWRVYLYENRQTPRKGGGWSRPKPTRQTIQMRVNETILKRIVSMRDNGATIQMITDKLKEEFDFKISRSSVWNLLKRADADAAEAPGQ</sequence>